<feature type="compositionally biased region" description="Low complexity" evidence="1">
    <location>
        <begin position="36"/>
        <end position="57"/>
    </location>
</feature>
<feature type="region of interest" description="Disordered" evidence="1">
    <location>
        <begin position="92"/>
        <end position="128"/>
    </location>
</feature>
<dbReference type="AlphaFoldDB" id="A0AAV4NZU1"/>
<reference evidence="2 3" key="1">
    <citation type="submission" date="2021-06" db="EMBL/GenBank/DDBJ databases">
        <title>Caerostris extrusa draft genome.</title>
        <authorList>
            <person name="Kono N."/>
            <person name="Arakawa K."/>
        </authorList>
    </citation>
    <scope>NUCLEOTIDE SEQUENCE [LARGE SCALE GENOMIC DNA]</scope>
</reference>
<organism evidence="2 3">
    <name type="scientific">Caerostris extrusa</name>
    <name type="common">Bark spider</name>
    <name type="synonym">Caerostris bankana</name>
    <dbReference type="NCBI Taxonomy" id="172846"/>
    <lineage>
        <taxon>Eukaryota</taxon>
        <taxon>Metazoa</taxon>
        <taxon>Ecdysozoa</taxon>
        <taxon>Arthropoda</taxon>
        <taxon>Chelicerata</taxon>
        <taxon>Arachnida</taxon>
        <taxon>Araneae</taxon>
        <taxon>Araneomorphae</taxon>
        <taxon>Entelegynae</taxon>
        <taxon>Araneoidea</taxon>
        <taxon>Araneidae</taxon>
        <taxon>Caerostris</taxon>
    </lineage>
</organism>
<dbReference type="Proteomes" id="UP001054945">
    <property type="component" value="Unassembled WGS sequence"/>
</dbReference>
<comment type="caution">
    <text evidence="2">The sequence shown here is derived from an EMBL/GenBank/DDBJ whole genome shotgun (WGS) entry which is preliminary data.</text>
</comment>
<evidence type="ECO:0000313" key="3">
    <source>
        <dbReference type="Proteomes" id="UP001054945"/>
    </source>
</evidence>
<keyword evidence="3" id="KW-1185">Reference proteome</keyword>
<evidence type="ECO:0000256" key="1">
    <source>
        <dbReference type="SAM" id="MobiDB-lite"/>
    </source>
</evidence>
<gene>
    <name evidence="2" type="ORF">CEXT_126681</name>
</gene>
<feature type="compositionally biased region" description="Polar residues" evidence="1">
    <location>
        <begin position="58"/>
        <end position="68"/>
    </location>
</feature>
<sequence>MLPGSSPSKRRTWRHLISSPGNSSQPPKWDINTFLSTNNFSPPSTSLSNSSVTNGNNAPSRPLQSSLNQSKFQVMMNCATTALLNREIILEAPSSRGESTKRPPSSLCLGPTAKKRHSNPNSSIPMTRSHCRKSKETCCCELLWKKSIS</sequence>
<protein>
    <submittedName>
        <fullName evidence="2">Uncharacterized protein</fullName>
    </submittedName>
</protein>
<dbReference type="EMBL" id="BPLR01021500">
    <property type="protein sequence ID" value="GIX90430.1"/>
    <property type="molecule type" value="Genomic_DNA"/>
</dbReference>
<accession>A0AAV4NZU1</accession>
<proteinExistence type="predicted"/>
<evidence type="ECO:0000313" key="2">
    <source>
        <dbReference type="EMBL" id="GIX90430.1"/>
    </source>
</evidence>
<name>A0AAV4NZU1_CAEEX</name>
<feature type="region of interest" description="Disordered" evidence="1">
    <location>
        <begin position="1"/>
        <end position="68"/>
    </location>
</feature>